<evidence type="ECO:0000259" key="3">
    <source>
        <dbReference type="Pfam" id="PF13194"/>
    </source>
</evidence>
<dbReference type="AlphaFoldDB" id="A0A0R3LHS4"/>
<feature type="domain" description="MgtC/SapB/SrpB/YhiD N-terminal" evidence="2">
    <location>
        <begin position="14"/>
        <end position="151"/>
    </location>
</feature>
<dbReference type="Proteomes" id="UP000050863">
    <property type="component" value="Unassembled WGS sequence"/>
</dbReference>
<evidence type="ECO:0000313" key="5">
    <source>
        <dbReference type="Proteomes" id="UP000050863"/>
    </source>
</evidence>
<organism evidence="4 5">
    <name type="scientific">Bradyrhizobium jicamae</name>
    <dbReference type="NCBI Taxonomy" id="280332"/>
    <lineage>
        <taxon>Bacteria</taxon>
        <taxon>Pseudomonadati</taxon>
        <taxon>Pseudomonadota</taxon>
        <taxon>Alphaproteobacteria</taxon>
        <taxon>Hyphomicrobiales</taxon>
        <taxon>Nitrobacteraceae</taxon>
        <taxon>Bradyrhizobium</taxon>
    </lineage>
</organism>
<keyword evidence="1" id="KW-1133">Transmembrane helix</keyword>
<sequence length="439" mass="44570">MDPSKDLQELISRLAVALGIGLLIGLERGWRRRQARPGSRAAGIRTFAISGLLGGVIAALALALSSQASAGVASAVGGIVLGLGFAAYAAVVTLFTRDENRAVGTFSATTAIAGMLTFALGAYAVLGDLRVAAGTAVAAAGLLAFREELHGWLENITWPELQSGLVLLAMTFLGLPIMPDHPVGPFGGVNPRDVWIIAIVLAGVSFLGYAAVKNFGARRGLLLAAAAGAVASSTAVTIANARHAAAGEGSSRLLAAGVAVASVVMFLRVAAIVAALKPGLLMLVLPTLVAASLVAAGFAIIWVYWPKTDTGGHQGVDFRNPFDFWSVVGFAFFLGLIVMLSRAVGETFGATGALAGAIFVGIADIDAITVSMARLTPEILSRSDAAVAILGAVASNTVSKIAIGAVIGRGPFAVEIAAMALLCLLVGAAALWLTFVFAA</sequence>
<feature type="transmembrane region" description="Helical" evidence="1">
    <location>
        <begin position="12"/>
        <end position="30"/>
    </location>
</feature>
<dbReference type="RefSeq" id="WP_057836353.1">
    <property type="nucleotide sequence ID" value="NZ_LLXZ01000102.1"/>
</dbReference>
<keyword evidence="5" id="KW-1185">Reference proteome</keyword>
<feature type="transmembrane region" description="Helical" evidence="1">
    <location>
        <begin position="42"/>
        <end position="64"/>
    </location>
</feature>
<dbReference type="Pfam" id="PF13194">
    <property type="entry name" value="DUF4010"/>
    <property type="match status" value="1"/>
</dbReference>
<comment type="caution">
    <text evidence="4">The sequence shown here is derived from an EMBL/GenBank/DDBJ whole genome shotgun (WGS) entry which is preliminary data.</text>
</comment>
<feature type="transmembrane region" description="Helical" evidence="1">
    <location>
        <begin position="283"/>
        <end position="304"/>
    </location>
</feature>
<keyword evidence="1" id="KW-0472">Membrane</keyword>
<name>A0A0R3LHS4_9BRAD</name>
<feature type="transmembrane region" description="Helical" evidence="1">
    <location>
        <begin position="385"/>
        <end position="407"/>
    </location>
</feature>
<evidence type="ECO:0000313" key="4">
    <source>
        <dbReference type="EMBL" id="KRR07336.1"/>
    </source>
</evidence>
<evidence type="ECO:0000256" key="1">
    <source>
        <dbReference type="SAM" id="Phobius"/>
    </source>
</evidence>
<dbReference type="PANTHER" id="PTHR39084">
    <property type="entry name" value="MEMBRANE PROTEIN-RELATED"/>
    <property type="match status" value="1"/>
</dbReference>
<gene>
    <name evidence="4" type="ORF">CQ12_00680</name>
</gene>
<feature type="transmembrane region" description="Helical" evidence="1">
    <location>
        <begin position="353"/>
        <end position="373"/>
    </location>
</feature>
<feature type="domain" description="DUF4010" evidence="3">
    <location>
        <begin position="199"/>
        <end position="408"/>
    </location>
</feature>
<accession>A0A0R3LHS4</accession>
<feature type="transmembrane region" description="Helical" evidence="1">
    <location>
        <begin position="253"/>
        <end position="276"/>
    </location>
</feature>
<feature type="transmembrane region" description="Helical" evidence="1">
    <location>
        <begin position="194"/>
        <end position="212"/>
    </location>
</feature>
<proteinExistence type="predicted"/>
<dbReference type="InterPro" id="IPR049177">
    <property type="entry name" value="MgtC_SapB_SrpB_YhiD_N"/>
</dbReference>
<dbReference type="PANTHER" id="PTHR39084:SF1">
    <property type="entry name" value="DUF4010 DOMAIN-CONTAINING PROTEIN"/>
    <property type="match status" value="1"/>
</dbReference>
<keyword evidence="1" id="KW-0812">Transmembrane</keyword>
<feature type="transmembrane region" description="Helical" evidence="1">
    <location>
        <begin position="324"/>
        <end position="341"/>
    </location>
</feature>
<reference evidence="4 5" key="1">
    <citation type="submission" date="2014-03" db="EMBL/GenBank/DDBJ databases">
        <title>Bradyrhizobium valentinum sp. nov., isolated from effective nodules of Lupinus mariae-josephae, a lupine endemic of basic-lime soils in Eastern Spain.</title>
        <authorList>
            <person name="Duran D."/>
            <person name="Rey L."/>
            <person name="Navarro A."/>
            <person name="Busquets A."/>
            <person name="Imperial J."/>
            <person name="Ruiz-Argueso T."/>
        </authorList>
    </citation>
    <scope>NUCLEOTIDE SEQUENCE [LARGE SCALE GENOMIC DNA]</scope>
    <source>
        <strain evidence="4 5">PAC68</strain>
    </source>
</reference>
<dbReference type="Pfam" id="PF02308">
    <property type="entry name" value="MgtC"/>
    <property type="match status" value="1"/>
</dbReference>
<feature type="transmembrane region" description="Helical" evidence="1">
    <location>
        <begin position="419"/>
        <end position="438"/>
    </location>
</feature>
<feature type="transmembrane region" description="Helical" evidence="1">
    <location>
        <begin position="70"/>
        <end position="95"/>
    </location>
</feature>
<feature type="transmembrane region" description="Helical" evidence="1">
    <location>
        <begin position="102"/>
        <end position="125"/>
    </location>
</feature>
<dbReference type="OrthoDB" id="9813718at2"/>
<dbReference type="EMBL" id="LLXZ01000102">
    <property type="protein sequence ID" value="KRR07336.1"/>
    <property type="molecule type" value="Genomic_DNA"/>
</dbReference>
<evidence type="ECO:0000259" key="2">
    <source>
        <dbReference type="Pfam" id="PF02308"/>
    </source>
</evidence>
<dbReference type="InterPro" id="IPR025105">
    <property type="entry name" value="DUF4010"/>
</dbReference>
<protein>
    <submittedName>
        <fullName evidence="4">Uncharacterized protein</fullName>
    </submittedName>
</protein>
<feature type="transmembrane region" description="Helical" evidence="1">
    <location>
        <begin position="221"/>
        <end position="241"/>
    </location>
</feature>